<dbReference type="InterPro" id="IPR008334">
    <property type="entry name" value="5'-Nucleotdase_C"/>
</dbReference>
<dbReference type="InterPro" id="IPR001119">
    <property type="entry name" value="SLH_dom"/>
</dbReference>
<dbReference type="FunFam" id="3.90.780.10:FF:000004">
    <property type="entry name" value="UDP-sugar hydrolase, putative"/>
    <property type="match status" value="1"/>
</dbReference>
<comment type="similarity">
    <text evidence="4">Belongs to the 5'-nucleotidase family.</text>
</comment>
<dbReference type="eggNOG" id="COG0737">
    <property type="taxonomic scope" value="Bacteria"/>
</dbReference>
<dbReference type="Proteomes" id="UP000030153">
    <property type="component" value="Unassembled WGS sequence"/>
</dbReference>
<keyword evidence="3 4" id="KW-0732">Signal</keyword>
<keyword evidence="4" id="KW-0547">Nucleotide-binding</keyword>
<evidence type="ECO:0000256" key="2">
    <source>
        <dbReference type="ARBA" id="ARBA00022525"/>
    </source>
</evidence>
<dbReference type="Gene3D" id="3.60.21.10">
    <property type="match status" value="1"/>
</dbReference>
<dbReference type="PANTHER" id="PTHR11575:SF24">
    <property type="entry name" value="5'-NUCLEOTIDASE"/>
    <property type="match status" value="1"/>
</dbReference>
<feature type="signal peptide" evidence="4">
    <location>
        <begin position="1"/>
        <end position="30"/>
    </location>
</feature>
<dbReference type="GO" id="GO:0000166">
    <property type="term" value="F:nucleotide binding"/>
    <property type="evidence" value="ECO:0007669"/>
    <property type="project" value="UniProtKB-KW"/>
</dbReference>
<feature type="chain" id="PRO_5039749556" evidence="4">
    <location>
        <begin position="31"/>
        <end position="711"/>
    </location>
</feature>
<evidence type="ECO:0000259" key="5">
    <source>
        <dbReference type="PROSITE" id="PS51272"/>
    </source>
</evidence>
<evidence type="ECO:0000256" key="3">
    <source>
        <dbReference type="ARBA" id="ARBA00022729"/>
    </source>
</evidence>
<dbReference type="AlphaFoldDB" id="A0A0A2UTF4"/>
<name>A0A0A2UTF4_9BACI</name>
<dbReference type="GO" id="GO:0046872">
    <property type="term" value="F:metal ion binding"/>
    <property type="evidence" value="ECO:0007669"/>
    <property type="project" value="InterPro"/>
</dbReference>
<dbReference type="InterPro" id="IPR036907">
    <property type="entry name" value="5'-Nucleotdase_C_sf"/>
</dbReference>
<dbReference type="PANTHER" id="PTHR11575">
    <property type="entry name" value="5'-NUCLEOTIDASE-RELATED"/>
    <property type="match status" value="1"/>
</dbReference>
<accession>A0A0A2UTF4</accession>
<dbReference type="STRING" id="1385513.N780_08240"/>
<proteinExistence type="inferred from homology"/>
<evidence type="ECO:0000313" key="6">
    <source>
        <dbReference type="EMBL" id="KGP91204.1"/>
    </source>
</evidence>
<organism evidence="6 7">
    <name type="scientific">Pontibacillus chungwhensis BH030062</name>
    <dbReference type="NCBI Taxonomy" id="1385513"/>
    <lineage>
        <taxon>Bacteria</taxon>
        <taxon>Bacillati</taxon>
        <taxon>Bacillota</taxon>
        <taxon>Bacilli</taxon>
        <taxon>Bacillales</taxon>
        <taxon>Bacillaceae</taxon>
        <taxon>Pontibacillus</taxon>
    </lineage>
</organism>
<dbReference type="InterPro" id="IPR006146">
    <property type="entry name" value="5'-Nucleotdase_CS"/>
</dbReference>
<reference evidence="6 7" key="1">
    <citation type="submission" date="2013-08" db="EMBL/GenBank/DDBJ databases">
        <title>Genome of Pontibacillus chungwhensis.</title>
        <authorList>
            <person name="Wang Q."/>
            <person name="Wang G."/>
        </authorList>
    </citation>
    <scope>NUCLEOTIDE SEQUENCE [LARGE SCALE GENOMIC DNA]</scope>
    <source>
        <strain evidence="6 7">BH030062</strain>
    </source>
</reference>
<sequence length="711" mass="76949">MGKTHKTMVASLAATTAVAAAMAAPASADAKDFNDVSERYTDAVNFLLEMEATNGYSETEFGTHMAIKRVDAAVLLANVLKLDTEDVEPSGFTDVPDRAEAAVSALKAAGITNGKSETIFGAHDEITRGELAIWIEEGFGLKGVHQLPFNDVNDRYKDAVEALLANGVTEGVSEDAFGTDQMAKRGDYAIFLKRAFEVMGEQDGKFELPLMHTNDTHGHIENIAKKKTAIDMYREDNPEALLLDAGDVFSGTLYFQEFLGQADLEFMNLLDYDAMTFGNHEFDLGKSENGHQALADFVKNAEFPFVAANVDFSKDALFDDVNNGDEVSSNPEDGEIYGGIVTEVDGEKVGIFGLTTVETPDISSPVDIAFEDYIAEAEKMVQSFEEQGVNKVVALTHLGYNDNIDYDNDVALAEAVDGIDIIVGGHSHTELKPMMVDGDEPTVLVQTGEYSDNLGTLEVEFDENGVVKNFAGELIELEGLQEDAWFANKLKPYTKKVNEIKEEEIGVSTDVVLNGERASVRTEETNLGNLIADGMLAKAQSVNPETQIAVTNGGGIRASIDEGPITLGEVLTVMPFGNALGIMTLTGAEMEEALEHSVAMAPEKSGAFLSVAGMKFEYDSSKPAGERIVDVQVKTEDGYAPLEADTDYKVASNLFTIQGGDGYTTFEKAYEENRVSEPGFMDYEIFVDYLQSLGDTISPETEGRITDTSGQ</sequence>
<dbReference type="SUPFAM" id="SSF56300">
    <property type="entry name" value="Metallo-dependent phosphatases"/>
    <property type="match status" value="1"/>
</dbReference>
<dbReference type="Pfam" id="PF02872">
    <property type="entry name" value="5_nucleotid_C"/>
    <property type="match status" value="1"/>
</dbReference>
<dbReference type="SUPFAM" id="SSF55816">
    <property type="entry name" value="5'-nucleotidase (syn. UDP-sugar hydrolase), C-terminal domain"/>
    <property type="match status" value="1"/>
</dbReference>
<dbReference type="InterPro" id="IPR006179">
    <property type="entry name" value="5_nucleotidase/apyrase"/>
</dbReference>
<dbReference type="RefSeq" id="WP_036783553.1">
    <property type="nucleotide sequence ID" value="NZ_AVBG01000007.1"/>
</dbReference>
<protein>
    <submittedName>
        <fullName evidence="6">2', 3'-cyclic nucleotide 2'-phosphodiesterase</fullName>
    </submittedName>
</protein>
<dbReference type="PROSITE" id="PS00785">
    <property type="entry name" value="5_NUCLEOTIDASE_1"/>
    <property type="match status" value="1"/>
</dbReference>
<dbReference type="Pfam" id="PF00149">
    <property type="entry name" value="Metallophos"/>
    <property type="match status" value="1"/>
</dbReference>
<dbReference type="PROSITE" id="PS51272">
    <property type="entry name" value="SLH"/>
    <property type="match status" value="1"/>
</dbReference>
<comment type="caution">
    <text evidence="6">The sequence shown here is derived from an EMBL/GenBank/DDBJ whole genome shotgun (WGS) entry which is preliminary data.</text>
</comment>
<dbReference type="InterPro" id="IPR029052">
    <property type="entry name" value="Metallo-depent_PP-like"/>
</dbReference>
<dbReference type="GO" id="GO:0009166">
    <property type="term" value="P:nucleotide catabolic process"/>
    <property type="evidence" value="ECO:0007669"/>
    <property type="project" value="InterPro"/>
</dbReference>
<dbReference type="EMBL" id="AVBG01000007">
    <property type="protein sequence ID" value="KGP91204.1"/>
    <property type="molecule type" value="Genomic_DNA"/>
</dbReference>
<feature type="domain" description="SLH" evidence="5">
    <location>
        <begin position="86"/>
        <end position="149"/>
    </location>
</feature>
<keyword evidence="4" id="KW-0378">Hydrolase</keyword>
<dbReference type="PRINTS" id="PR01607">
    <property type="entry name" value="APYRASEFAMLY"/>
</dbReference>
<evidence type="ECO:0000256" key="4">
    <source>
        <dbReference type="RuleBase" id="RU362119"/>
    </source>
</evidence>
<dbReference type="OrthoDB" id="9801679at2"/>
<dbReference type="Gene3D" id="3.90.780.10">
    <property type="entry name" value="5'-Nucleotidase, C-terminal domain"/>
    <property type="match status" value="1"/>
</dbReference>
<dbReference type="GO" id="GO:0005576">
    <property type="term" value="C:extracellular region"/>
    <property type="evidence" value="ECO:0007669"/>
    <property type="project" value="UniProtKB-SubCell"/>
</dbReference>
<dbReference type="Pfam" id="PF00395">
    <property type="entry name" value="SLH"/>
    <property type="match status" value="3"/>
</dbReference>
<dbReference type="InterPro" id="IPR004843">
    <property type="entry name" value="Calcineurin-like_PHP"/>
</dbReference>
<comment type="subcellular location">
    <subcellularLocation>
        <location evidence="1">Secreted</location>
    </subcellularLocation>
</comment>
<evidence type="ECO:0000256" key="1">
    <source>
        <dbReference type="ARBA" id="ARBA00004613"/>
    </source>
</evidence>
<gene>
    <name evidence="6" type="ORF">N780_08240</name>
</gene>
<dbReference type="GO" id="GO:0016788">
    <property type="term" value="F:hydrolase activity, acting on ester bonds"/>
    <property type="evidence" value="ECO:0007669"/>
    <property type="project" value="InterPro"/>
</dbReference>
<keyword evidence="2" id="KW-0964">Secreted</keyword>
<keyword evidence="7" id="KW-1185">Reference proteome</keyword>
<evidence type="ECO:0000313" key="7">
    <source>
        <dbReference type="Proteomes" id="UP000030153"/>
    </source>
</evidence>